<dbReference type="SUPFAM" id="SSF53098">
    <property type="entry name" value="Ribonuclease H-like"/>
    <property type="match status" value="1"/>
</dbReference>
<dbReference type="NCBIfam" id="NF033516">
    <property type="entry name" value="transpos_IS3"/>
    <property type="match status" value="1"/>
</dbReference>
<dbReference type="InterPro" id="IPR009057">
    <property type="entry name" value="Homeodomain-like_sf"/>
</dbReference>
<dbReference type="KEGG" id="gti:FXF46_02560"/>
<dbReference type="KEGG" id="gti:FXF46_11475"/>
<dbReference type="KEGG" id="gti:FXF46_00500"/>
<dbReference type="PANTHER" id="PTHR46889:SF4">
    <property type="entry name" value="TRANSPOSASE INSO FOR INSERTION SEQUENCE ELEMENT IS911B-RELATED"/>
    <property type="match status" value="1"/>
</dbReference>
<accession>A0AAP9JGL6</accession>
<dbReference type="InterPro" id="IPR025948">
    <property type="entry name" value="HTH-like_dom"/>
</dbReference>
<proteinExistence type="predicted"/>
<dbReference type="InterPro" id="IPR048020">
    <property type="entry name" value="Transpos_IS3"/>
</dbReference>
<keyword evidence="1" id="KW-0175">Coiled coil</keyword>
<dbReference type="InterPro" id="IPR002514">
    <property type="entry name" value="Transposase_8"/>
</dbReference>
<dbReference type="RefSeq" id="WP_148619182.1">
    <property type="nucleotide sequence ID" value="NZ_CP043043.1"/>
</dbReference>
<dbReference type="InterPro" id="IPR012337">
    <property type="entry name" value="RNaseH-like_sf"/>
</dbReference>
<dbReference type="Gene3D" id="3.30.420.10">
    <property type="entry name" value="Ribonuclease H-like superfamily/Ribonuclease H"/>
    <property type="match status" value="1"/>
</dbReference>
<evidence type="ECO:0000313" key="5">
    <source>
        <dbReference type="EMBL" id="QEH96841.1"/>
    </source>
</evidence>
<dbReference type="SUPFAM" id="SSF46689">
    <property type="entry name" value="Homeodomain-like"/>
    <property type="match status" value="1"/>
</dbReference>
<organism evidence="3 6">
    <name type="scientific">Gluconobacter thailandicus</name>
    <dbReference type="NCBI Taxonomy" id="257438"/>
    <lineage>
        <taxon>Bacteria</taxon>
        <taxon>Pseudomonadati</taxon>
        <taxon>Pseudomonadota</taxon>
        <taxon>Alphaproteobacteria</taxon>
        <taxon>Acetobacterales</taxon>
        <taxon>Acetobacteraceae</taxon>
        <taxon>Gluconobacter</taxon>
    </lineage>
</organism>
<dbReference type="Pfam" id="PF13333">
    <property type="entry name" value="rve_2"/>
    <property type="match status" value="1"/>
</dbReference>
<dbReference type="PANTHER" id="PTHR46889">
    <property type="entry name" value="TRANSPOSASE INSF FOR INSERTION SEQUENCE IS3B-RELATED"/>
    <property type="match status" value="1"/>
</dbReference>
<reference evidence="3 6" key="1">
    <citation type="submission" date="2019-08" db="EMBL/GenBank/DDBJ databases">
        <title>Gluconobacter frateurii HD924 genome.</title>
        <authorList>
            <person name="Liu Y."/>
            <person name="Zhang P."/>
        </authorList>
    </citation>
    <scope>NUCLEOTIDE SEQUENCE [LARGE SCALE GENOMIC DNA]</scope>
    <source>
        <strain evidence="3 6">HD924</strain>
    </source>
</reference>
<name>A0AAP9JGL6_GLUTH</name>
<dbReference type="PROSITE" id="PS50994">
    <property type="entry name" value="INTEGRASE"/>
    <property type="match status" value="1"/>
</dbReference>
<dbReference type="AlphaFoldDB" id="A0AAP9JGL6"/>
<dbReference type="InterPro" id="IPR050900">
    <property type="entry name" value="Transposase_IS3/IS150/IS904"/>
</dbReference>
<evidence type="ECO:0000313" key="6">
    <source>
        <dbReference type="Proteomes" id="UP000323560"/>
    </source>
</evidence>
<dbReference type="Pfam" id="PF01527">
    <property type="entry name" value="HTH_Tnp_1"/>
    <property type="match status" value="1"/>
</dbReference>
<evidence type="ECO:0000313" key="4">
    <source>
        <dbReference type="EMBL" id="QEH95268.1"/>
    </source>
</evidence>
<dbReference type="Pfam" id="PF00665">
    <property type="entry name" value="rve"/>
    <property type="match status" value="1"/>
</dbReference>
<dbReference type="InterPro" id="IPR036397">
    <property type="entry name" value="RNaseH_sf"/>
</dbReference>
<gene>
    <name evidence="3" type="ORF">FXF46_00500</name>
    <name evidence="4" type="ORF">FXF46_02560</name>
    <name evidence="5" type="ORF">FXF46_11475</name>
</gene>
<dbReference type="Proteomes" id="UP000323560">
    <property type="component" value="Chromosome"/>
</dbReference>
<evidence type="ECO:0000259" key="2">
    <source>
        <dbReference type="PROSITE" id="PS50994"/>
    </source>
</evidence>
<dbReference type="EMBL" id="CP043043">
    <property type="protein sequence ID" value="QEH96841.1"/>
    <property type="molecule type" value="Genomic_DNA"/>
</dbReference>
<protein>
    <submittedName>
        <fullName evidence="3">IS3 family transposase</fullName>
    </submittedName>
</protein>
<dbReference type="GO" id="GO:0003677">
    <property type="term" value="F:DNA binding"/>
    <property type="evidence" value="ECO:0007669"/>
    <property type="project" value="InterPro"/>
</dbReference>
<dbReference type="GO" id="GO:0006313">
    <property type="term" value="P:DNA transposition"/>
    <property type="evidence" value="ECO:0007669"/>
    <property type="project" value="InterPro"/>
</dbReference>
<evidence type="ECO:0000313" key="3">
    <source>
        <dbReference type="EMBL" id="QEH94910.1"/>
    </source>
</evidence>
<feature type="domain" description="Integrase catalytic" evidence="2">
    <location>
        <begin position="214"/>
        <end position="377"/>
    </location>
</feature>
<dbReference type="GO" id="GO:0015074">
    <property type="term" value="P:DNA integration"/>
    <property type="evidence" value="ECO:0007669"/>
    <property type="project" value="InterPro"/>
</dbReference>
<evidence type="ECO:0000256" key="1">
    <source>
        <dbReference type="SAM" id="Coils"/>
    </source>
</evidence>
<dbReference type="EMBL" id="CP043043">
    <property type="protein sequence ID" value="QEH95268.1"/>
    <property type="molecule type" value="Genomic_DNA"/>
</dbReference>
<dbReference type="GO" id="GO:0004803">
    <property type="term" value="F:transposase activity"/>
    <property type="evidence" value="ECO:0007669"/>
    <property type="project" value="InterPro"/>
</dbReference>
<sequence>MAVTHTEEFRREAVRIALSSGLSRTRVAADLGIGKSTLGHWVSQYRTSDLSGPEPQADLVRENERLRLENRVLREEREILKKGHTVFREPKDMRFAFIREHRRRWSIESLCRVLRVSTRGYRAWISRPVCQRQRTDLKVLAHIREHFVLSNSTYGRPRMTMELKEAGLDVGERRVGRLMKLNGIRPVRTRRHRVTTDSRHSLGVAANVLDGDFLANAPNRKWAGDISSIWTTEGWLYLAVVIDLFSRRVIGWAASDRMKKDLAIRALDMAVRLRDPSPGCIFHSDRGSQYCSHDFQKKLTEYRMMPSMSGRGNCFDNAAVETFFKSLKAEILWRQTWPTRQQATAAIFQYVNGFYNPRRRHSYLGNISPLAFEAKAA</sequence>
<dbReference type="InterPro" id="IPR001584">
    <property type="entry name" value="Integrase_cat-core"/>
</dbReference>
<feature type="coiled-coil region" evidence="1">
    <location>
        <begin position="56"/>
        <end position="83"/>
    </location>
</feature>
<dbReference type="Gene3D" id="1.10.10.60">
    <property type="entry name" value="Homeodomain-like"/>
    <property type="match status" value="1"/>
</dbReference>
<dbReference type="EMBL" id="CP043043">
    <property type="protein sequence ID" value="QEH94910.1"/>
    <property type="molecule type" value="Genomic_DNA"/>
</dbReference>
<dbReference type="Pfam" id="PF13276">
    <property type="entry name" value="HTH_21"/>
    <property type="match status" value="1"/>
</dbReference>